<evidence type="ECO:0000256" key="4">
    <source>
        <dbReference type="SAM" id="MobiDB-lite"/>
    </source>
</evidence>
<dbReference type="GO" id="GO:0005525">
    <property type="term" value="F:GTP binding"/>
    <property type="evidence" value="ECO:0007669"/>
    <property type="project" value="UniProtKB-KW"/>
</dbReference>
<dbReference type="Pfam" id="PF00009">
    <property type="entry name" value="GTP_EFTU"/>
    <property type="match status" value="1"/>
</dbReference>
<dbReference type="STRING" id="1054147.F4QC93"/>
<dbReference type="SUPFAM" id="SSF52540">
    <property type="entry name" value="P-loop containing nucleoside triphosphate hydrolases"/>
    <property type="match status" value="1"/>
</dbReference>
<feature type="compositionally biased region" description="Low complexity" evidence="4">
    <location>
        <begin position="59"/>
        <end position="90"/>
    </location>
</feature>
<dbReference type="InterPro" id="IPR031157">
    <property type="entry name" value="G_TR_CS"/>
</dbReference>
<dbReference type="InterPro" id="IPR004161">
    <property type="entry name" value="EFTu-like_2"/>
</dbReference>
<dbReference type="Pfam" id="PF22594">
    <property type="entry name" value="GTP-eEF1A_C"/>
    <property type="match status" value="1"/>
</dbReference>
<dbReference type="Pfam" id="PF03144">
    <property type="entry name" value="GTP_EFTU_D2"/>
    <property type="match status" value="1"/>
</dbReference>
<dbReference type="InterPro" id="IPR000795">
    <property type="entry name" value="T_Tr_GTP-bd_dom"/>
</dbReference>
<dbReference type="CDD" id="cd01883">
    <property type="entry name" value="EF1_alpha"/>
    <property type="match status" value="1"/>
</dbReference>
<protein>
    <submittedName>
        <fullName evidence="6">Eukaryotic release factor 3</fullName>
    </submittedName>
</protein>
<dbReference type="Proteomes" id="UP000007797">
    <property type="component" value="Unassembled WGS sequence"/>
</dbReference>
<name>F4QC93_CACFS</name>
<evidence type="ECO:0000256" key="1">
    <source>
        <dbReference type="ARBA" id="ARBA00007249"/>
    </source>
</evidence>
<comment type="similarity">
    <text evidence="1">Belongs to the TRAFAC class translation factor GTPase superfamily. Classic translation factor GTPase family. EF-Tu/EF-1A subfamily.</text>
</comment>
<dbReference type="OrthoDB" id="342024at2759"/>
<evidence type="ECO:0000313" key="6">
    <source>
        <dbReference type="EMBL" id="EGG14374.1"/>
    </source>
</evidence>
<keyword evidence="7" id="KW-1185">Reference proteome</keyword>
<dbReference type="InterPro" id="IPR009001">
    <property type="entry name" value="Transl_elong_EF1A/Init_IF2_C"/>
</dbReference>
<feature type="compositionally biased region" description="Basic and acidic residues" evidence="4">
    <location>
        <begin position="42"/>
        <end position="58"/>
    </location>
</feature>
<feature type="region of interest" description="Disordered" evidence="4">
    <location>
        <begin position="1"/>
        <end position="97"/>
    </location>
</feature>
<dbReference type="GO" id="GO:0033554">
    <property type="term" value="P:cellular response to stress"/>
    <property type="evidence" value="ECO:0007669"/>
    <property type="project" value="EnsemblProtists"/>
</dbReference>
<accession>F4QC93</accession>
<dbReference type="Gene3D" id="2.40.30.10">
    <property type="entry name" value="Translation factors"/>
    <property type="match status" value="2"/>
</dbReference>
<dbReference type="InterPro" id="IPR054696">
    <property type="entry name" value="GTP-eEF1A_C"/>
</dbReference>
<sequence>MNPNASVFVPGMKFGAKPSATPAPAATAATPAAAANSTPVVEEPKVVVQEEKKVEKKPAPVAAAPVETTTTTSTTSTSATSPTTTVTSPTTDDDVDELGNKIDDVVIQDVSNFKEDQREHLNIVFIGHVDAGKSTISGNIMLLTGQVDSHTMAKYEREAKENHRESWIFAYIMDTNEEERAKGKTVEVGRAHFETEKKRYTILDAPGHKAYVPNMISGAAQADVAILVISSKKGEFEAGVDGGQTIEHARLAKMIGIKHLIVLVNKMDEPTVAWSKERYDDIVEKITGHLKKCGFNPKKDFQFIPASGFTSANIKDRVKPEVCPWFDGDSLMGTLDALAPFERNDSGALRVPIITSYKDRGVVTVMGKIESGTITLGQSLWLMPGRTPVQVASLSNETCNFRTGRTGENLRIGLKGIDEDTIRAGSILSEIQRPVPVVSEIEAIVALIDLPKEKQLFTSNFEAVFHAHTAVEECIVKSLVATIDMKTGQEIKKKPTFAKNGESVKCRIVLNRAVCLEEFTTNPQLSRFTLRDSNKTMAFGKVTSIGKKAREAINSPKA</sequence>
<dbReference type="SUPFAM" id="SSF50447">
    <property type="entry name" value="Translation proteins"/>
    <property type="match status" value="1"/>
</dbReference>
<reference evidence="7" key="1">
    <citation type="journal article" date="2011" name="Genome Res.">
        <title>Phylogeny-wide analysis of social amoeba genomes highlights ancient origins for complex intercellular communication.</title>
        <authorList>
            <person name="Heidel A.J."/>
            <person name="Lawal H.M."/>
            <person name="Felder M."/>
            <person name="Schilde C."/>
            <person name="Helps N.R."/>
            <person name="Tunggal B."/>
            <person name="Rivero F."/>
            <person name="John U."/>
            <person name="Schleicher M."/>
            <person name="Eichinger L."/>
            <person name="Platzer M."/>
            <person name="Noegel A.A."/>
            <person name="Schaap P."/>
            <person name="Gloeckner G."/>
        </authorList>
    </citation>
    <scope>NUCLEOTIDE SEQUENCE [LARGE SCALE GENOMIC DNA]</scope>
    <source>
        <strain evidence="7">SH3</strain>
    </source>
</reference>
<dbReference type="AlphaFoldDB" id="F4QC93"/>
<dbReference type="PANTHER" id="PTHR23115">
    <property type="entry name" value="TRANSLATION FACTOR"/>
    <property type="match status" value="1"/>
</dbReference>
<dbReference type="OMA" id="ARFDECT"/>
<evidence type="ECO:0000256" key="2">
    <source>
        <dbReference type="ARBA" id="ARBA00022741"/>
    </source>
</evidence>
<dbReference type="KEGG" id="dfa:DFA_12146"/>
<dbReference type="FunFam" id="3.40.50.300:FF:001202">
    <property type="entry name" value="Translation elongation factor EF-1 subunit alpha"/>
    <property type="match status" value="1"/>
</dbReference>
<dbReference type="GeneID" id="14865752"/>
<keyword evidence="3" id="KW-0342">GTP-binding</keyword>
<dbReference type="GO" id="GO:0003924">
    <property type="term" value="F:GTPase activity"/>
    <property type="evidence" value="ECO:0007669"/>
    <property type="project" value="InterPro"/>
</dbReference>
<dbReference type="PROSITE" id="PS00301">
    <property type="entry name" value="G_TR_1"/>
    <property type="match status" value="1"/>
</dbReference>
<evidence type="ECO:0000259" key="5">
    <source>
        <dbReference type="PROSITE" id="PS51722"/>
    </source>
</evidence>
<feature type="compositionally biased region" description="Low complexity" evidence="4">
    <location>
        <begin position="20"/>
        <end position="41"/>
    </location>
</feature>
<keyword evidence="2" id="KW-0547">Nucleotide-binding</keyword>
<dbReference type="PRINTS" id="PR00315">
    <property type="entry name" value="ELONGATNFCT"/>
</dbReference>
<evidence type="ECO:0000313" key="7">
    <source>
        <dbReference type="Proteomes" id="UP000007797"/>
    </source>
</evidence>
<dbReference type="Gene3D" id="3.40.50.300">
    <property type="entry name" value="P-loop containing nucleotide triphosphate hydrolases"/>
    <property type="match status" value="1"/>
</dbReference>
<dbReference type="InterPro" id="IPR050100">
    <property type="entry name" value="TRAFAC_GTPase_members"/>
</dbReference>
<dbReference type="PROSITE" id="PS51722">
    <property type="entry name" value="G_TR_2"/>
    <property type="match status" value="1"/>
</dbReference>
<gene>
    <name evidence="6" type="primary">eRF3</name>
    <name evidence="6" type="ORF">DFA_12146</name>
</gene>
<feature type="domain" description="Tr-type G" evidence="5">
    <location>
        <begin position="118"/>
        <end position="345"/>
    </location>
</feature>
<proteinExistence type="inferred from homology"/>
<dbReference type="InterPro" id="IPR009000">
    <property type="entry name" value="Transl_B-barrel_sf"/>
</dbReference>
<dbReference type="RefSeq" id="XP_004353783.1">
    <property type="nucleotide sequence ID" value="XM_004353731.1"/>
</dbReference>
<dbReference type="SUPFAM" id="SSF50465">
    <property type="entry name" value="EF-Tu/eEF-1alpha/eIF2-gamma C-terminal domain"/>
    <property type="match status" value="1"/>
</dbReference>
<evidence type="ECO:0000256" key="3">
    <source>
        <dbReference type="ARBA" id="ARBA00023134"/>
    </source>
</evidence>
<dbReference type="EMBL" id="GL883029">
    <property type="protein sequence ID" value="EGG14374.1"/>
    <property type="molecule type" value="Genomic_DNA"/>
</dbReference>
<dbReference type="InterPro" id="IPR027417">
    <property type="entry name" value="P-loop_NTPase"/>
</dbReference>
<organism evidence="6 7">
    <name type="scientific">Cavenderia fasciculata</name>
    <name type="common">Slime mold</name>
    <name type="synonym">Dictyostelium fasciculatum</name>
    <dbReference type="NCBI Taxonomy" id="261658"/>
    <lineage>
        <taxon>Eukaryota</taxon>
        <taxon>Amoebozoa</taxon>
        <taxon>Evosea</taxon>
        <taxon>Eumycetozoa</taxon>
        <taxon>Dictyostelia</taxon>
        <taxon>Acytosteliales</taxon>
        <taxon>Cavenderiaceae</taxon>
        <taxon>Cavenderia</taxon>
    </lineage>
</organism>
<dbReference type="CDD" id="cd03704">
    <property type="entry name" value="eRF3_C_III"/>
    <property type="match status" value="1"/>
</dbReference>